<evidence type="ECO:0000256" key="1">
    <source>
        <dbReference type="ARBA" id="ARBA00022737"/>
    </source>
</evidence>
<feature type="non-terminal residue" evidence="7">
    <location>
        <position position="1"/>
    </location>
</feature>
<feature type="region of interest" description="Disordered" evidence="5">
    <location>
        <begin position="330"/>
        <end position="357"/>
    </location>
</feature>
<evidence type="ECO:0000259" key="6">
    <source>
        <dbReference type="SMART" id="SM00004"/>
    </source>
</evidence>
<feature type="domain" description="LNR" evidence="6">
    <location>
        <begin position="792"/>
        <end position="830"/>
    </location>
</feature>
<dbReference type="GO" id="GO:0006952">
    <property type="term" value="P:defense response"/>
    <property type="evidence" value="ECO:0007669"/>
    <property type="project" value="UniProtKB-KW"/>
</dbReference>
<proteinExistence type="predicted"/>
<name>A0ABD3RF72_9STRA</name>
<dbReference type="Gene3D" id="4.10.470.20">
    <property type="match status" value="1"/>
</dbReference>
<feature type="compositionally biased region" description="Low complexity" evidence="5">
    <location>
        <begin position="342"/>
        <end position="357"/>
    </location>
</feature>
<dbReference type="PANTHER" id="PTHR22595">
    <property type="entry name" value="CHITINASE-RELATED"/>
    <property type="match status" value="1"/>
</dbReference>
<feature type="compositionally biased region" description="Low complexity" evidence="5">
    <location>
        <begin position="990"/>
        <end position="1008"/>
    </location>
</feature>
<comment type="caution">
    <text evidence="7">The sequence shown here is derived from an EMBL/GenBank/DDBJ whole genome shotgun (WGS) entry which is preliminary data.</text>
</comment>
<feature type="compositionally biased region" description="Polar residues" evidence="5">
    <location>
        <begin position="1168"/>
        <end position="1181"/>
    </location>
</feature>
<protein>
    <recommendedName>
        <fullName evidence="6">LNR domain-containing protein</fullName>
    </recommendedName>
</protein>
<dbReference type="Proteomes" id="UP001530377">
    <property type="component" value="Unassembled WGS sequence"/>
</dbReference>
<keyword evidence="4" id="KW-0325">Glycoprotein</keyword>
<dbReference type="SMART" id="SM00004">
    <property type="entry name" value="NL"/>
    <property type="match status" value="2"/>
</dbReference>
<evidence type="ECO:0000256" key="4">
    <source>
        <dbReference type="ARBA" id="ARBA00023180"/>
    </source>
</evidence>
<dbReference type="Gene3D" id="1.10.530.10">
    <property type="match status" value="1"/>
</dbReference>
<sequence length="1293" mass="137790">NGTTGRGGARADRDDDDDDYDYGSSRSIPRLRGTGRRHRRRGRHHRRKRALEGTTVVSESYMAEHPWYPNHDLLTCVNDGDPPSYMTHEGGYAESHLFATSGYHAPGEGGGGEEGGMDVEGDTTTTEEEYVFSTSSCGNTLDEAQSCTALCLSGYGCPNGQMCFAGVMCPSSQVADAMGPNASDYVLETIDPSDEIRENTALTSVCGVDYNDAERRCRSGDGTVDGDGNGDGGLSLGTFGFADDFVACPSGMNGDCPEGEICYGGILCPIPETTTTTTIAAMDDEPMITVEATTTDAVGDEQIMPANAESEPLADGAVVRGDKTEVVGSSVVHSTPRPPVDDAPAAAPTIPSSPSNASPYTIDVSTLGATASSVAADSCTGGCPEGSTCVGSSTGGQLVVDADCAACETGQTWWPCDIDGACWCWTDGTERIAAAPGSGLDNEMAEENPNYTVCDDILTRDTFAAIAPDAREPYTYEGLCDAMLLYNARHDEKVFGMGNAYQRAAELASFLGNVLHESDELRAAREYLMCGDNIVVDGEVYCKPCDAGSFDWDHKVCSHGLVSGMSEFNEYCQPTSKPPEACQCGNGVGESGELEGYIAAKHLFFGRGSIQLTWNYNYIGASIALTGSPDTFCDDPDLIATEGRYAWGVGIYFWMEHSKEGTTCHMEALTDGGDFGGTLNNINGGLECPAHGGWHVDAVKARLNRYCRAAKALGLPNTMSLDKCSGLQDSLNTCLSEGTCEDCQHFVGSTPGSIYPDFVPIAPARATATTTTASDEPAETELHLCPEGMMPWEENPDCCVPNTNFIGDGACDPDAPYNIEACGYDGGDCCKETCNEDSAFGCTLKESDELKEYGPFGFFCIDPSQGEAAISTALCETDEKYRIGDGRCDVMFNTAECNYDGGDCCEDSCDDVHAFYPCGSGVDYICLDPPIATTSSSTNATPIACKTTLKECPGGEFVGQDHANNCKYFPCPKVTNDQLSQSSLASSFASSYSPTKQSKTQTSSFVSSDQKDVNSTQTVDSPSSIAAQITTLKQCSKDLLECSDGTFVERNPNNNCKFLACPLVTEKEPAESIAASIGSTTTKEDSTESIASSISSTTAKVEPAKTFPVSTSSTAAKVSMFPVVGHHGHCTDELKRCLDGSFVARDPNNKCEFIECPTDEPGSIEALSGQSSTTGEAMDNGSTNMIVMEDSVHEKDRQMDDCSQALFQCEDGHYVRQDPNNECNWYPCNLPRSPEQPAAHLDVLQCETDLFICPDGSFVERDFDNGCKFFECPNDDTVKMAPQSLHEKDSFGG</sequence>
<evidence type="ECO:0000256" key="2">
    <source>
        <dbReference type="ARBA" id="ARBA00022821"/>
    </source>
</evidence>
<keyword evidence="2" id="KW-0611">Plant defense</keyword>
<feature type="compositionally biased region" description="Polar residues" evidence="5">
    <location>
        <begin position="1013"/>
        <end position="1023"/>
    </location>
</feature>
<keyword evidence="8" id="KW-1185">Reference proteome</keyword>
<dbReference type="Pfam" id="PF00182">
    <property type="entry name" value="Glyco_hydro_19"/>
    <property type="match status" value="1"/>
</dbReference>
<evidence type="ECO:0000313" key="7">
    <source>
        <dbReference type="EMBL" id="KAL3809006.1"/>
    </source>
</evidence>
<dbReference type="InterPro" id="IPR000726">
    <property type="entry name" value="Glyco_hydro_19_cat"/>
</dbReference>
<reference evidence="7 8" key="1">
    <citation type="submission" date="2024-10" db="EMBL/GenBank/DDBJ databases">
        <title>Updated reference genomes for cyclostephanoid diatoms.</title>
        <authorList>
            <person name="Roberts W.R."/>
            <person name="Alverson A.J."/>
        </authorList>
    </citation>
    <scope>NUCLEOTIDE SEQUENCE [LARGE SCALE GENOMIC DNA]</scope>
    <source>
        <strain evidence="7 8">AJA228-03</strain>
    </source>
</reference>
<feature type="compositionally biased region" description="Basic residues" evidence="5">
    <location>
        <begin position="33"/>
        <end position="49"/>
    </location>
</feature>
<accession>A0ABD3RF72</accession>
<dbReference type="PANTHER" id="PTHR22595:SF79">
    <property type="entry name" value="CHITINASE 12"/>
    <property type="match status" value="1"/>
</dbReference>
<dbReference type="InterPro" id="IPR023346">
    <property type="entry name" value="Lysozyme-like_dom_sf"/>
</dbReference>
<feature type="compositionally biased region" description="Low complexity" evidence="5">
    <location>
        <begin position="22"/>
        <end position="32"/>
    </location>
</feature>
<keyword evidence="1" id="KW-0677">Repeat</keyword>
<keyword evidence="3" id="KW-1015">Disulfide bond</keyword>
<feature type="domain" description="LNR" evidence="6">
    <location>
        <begin position="863"/>
        <end position="905"/>
    </location>
</feature>
<feature type="region of interest" description="Disordered" evidence="5">
    <location>
        <begin position="990"/>
        <end position="1023"/>
    </location>
</feature>
<dbReference type="CDD" id="cd00325">
    <property type="entry name" value="chitinase_GH19"/>
    <property type="match status" value="1"/>
</dbReference>
<evidence type="ECO:0000256" key="3">
    <source>
        <dbReference type="ARBA" id="ARBA00023157"/>
    </source>
</evidence>
<feature type="region of interest" description="Disordered" evidence="5">
    <location>
        <begin position="1"/>
        <end position="55"/>
    </location>
</feature>
<evidence type="ECO:0000256" key="5">
    <source>
        <dbReference type="SAM" id="MobiDB-lite"/>
    </source>
</evidence>
<gene>
    <name evidence="7" type="ORF">ACHAXA_000286</name>
</gene>
<dbReference type="Gene3D" id="3.30.20.10">
    <property type="entry name" value="Endochitinase, domain 2"/>
    <property type="match status" value="1"/>
</dbReference>
<evidence type="ECO:0000313" key="8">
    <source>
        <dbReference type="Proteomes" id="UP001530377"/>
    </source>
</evidence>
<dbReference type="SUPFAM" id="SSF53955">
    <property type="entry name" value="Lysozyme-like"/>
    <property type="match status" value="1"/>
</dbReference>
<feature type="region of interest" description="Disordered" evidence="5">
    <location>
        <begin position="1162"/>
        <end position="1181"/>
    </location>
</feature>
<dbReference type="EMBL" id="JALLPB020000450">
    <property type="protein sequence ID" value="KAL3809006.1"/>
    <property type="molecule type" value="Genomic_DNA"/>
</dbReference>
<dbReference type="InterPro" id="IPR000800">
    <property type="entry name" value="Notch_dom"/>
</dbReference>
<organism evidence="7 8">
    <name type="scientific">Cyclostephanos tholiformis</name>
    <dbReference type="NCBI Taxonomy" id="382380"/>
    <lineage>
        <taxon>Eukaryota</taxon>
        <taxon>Sar</taxon>
        <taxon>Stramenopiles</taxon>
        <taxon>Ochrophyta</taxon>
        <taxon>Bacillariophyta</taxon>
        <taxon>Coscinodiscophyceae</taxon>
        <taxon>Thalassiosirophycidae</taxon>
        <taxon>Stephanodiscales</taxon>
        <taxon>Stephanodiscaceae</taxon>
        <taxon>Cyclostephanos</taxon>
    </lineage>
</organism>